<accession>A0ACD0NZM2</accession>
<dbReference type="EMBL" id="KZ819851">
    <property type="protein sequence ID" value="PWN51338.1"/>
    <property type="molecule type" value="Genomic_DNA"/>
</dbReference>
<proteinExistence type="predicted"/>
<dbReference type="Proteomes" id="UP000245626">
    <property type="component" value="Unassembled WGS sequence"/>
</dbReference>
<gene>
    <name evidence="1" type="ORF">IE53DRAFT_386291</name>
</gene>
<keyword evidence="2" id="KW-1185">Reference proteome</keyword>
<reference evidence="1 2" key="1">
    <citation type="journal article" date="2018" name="Mol. Biol. Evol.">
        <title>Broad Genomic Sampling Reveals a Smut Pathogenic Ancestry of the Fungal Clade Ustilaginomycotina.</title>
        <authorList>
            <person name="Kijpornyongpan T."/>
            <person name="Mondo S.J."/>
            <person name="Barry K."/>
            <person name="Sandor L."/>
            <person name="Lee J."/>
            <person name="Lipzen A."/>
            <person name="Pangilinan J."/>
            <person name="LaButti K."/>
            <person name="Hainaut M."/>
            <person name="Henrissat B."/>
            <person name="Grigoriev I.V."/>
            <person name="Spatafora J.W."/>
            <person name="Aime M.C."/>
        </authorList>
    </citation>
    <scope>NUCLEOTIDE SEQUENCE [LARGE SCALE GENOMIC DNA]</scope>
    <source>
        <strain evidence="1 2">SA 807</strain>
    </source>
</reference>
<evidence type="ECO:0000313" key="1">
    <source>
        <dbReference type="EMBL" id="PWN51338.1"/>
    </source>
</evidence>
<sequence>MSSLSGILILTRHGDRQGFYQSPIDYSAKRTNLTVLGYVQEYQNGQDLRSRYLTGEGAIQGIEADISQPLQIQVEADGGGEGGVIVESANALLQGLFPPYNDTLLLANGSTVSWDQGRSQLISIQSIEPDQEVYFEGWTGCKSWSKRLDDWYKSEPFNQLSSQSKPFFDSIQTLTGPNRPSNLENAWNIFDYLNVEYIHNSTLSPKIGQNNVEQASYWAQVHESFAFSSDDRSDIGNIAGRAMLNPILSSLGSISNSSNPLKISYLAASYKPFTSLFSMLDLEDLKGKVVSYASTMVFEVYSDQTLQLRFRNGTQGDLSVLKVLNSTQDRIPLSQFTKELQPYSIDTLAQWCDVCSTTDSRGCQTLAALNGTGHAGYSSITSTTGRHRVSPVVAGVIGSMVTLAVASLLLAIWVFFTSRPTASRRTKRLASNKLGSAQDRDELGLVDRESFQSRSSSNPQKPS</sequence>
<organism evidence="1 2">
    <name type="scientific">Violaceomyces palustris</name>
    <dbReference type="NCBI Taxonomy" id="1673888"/>
    <lineage>
        <taxon>Eukaryota</taxon>
        <taxon>Fungi</taxon>
        <taxon>Dikarya</taxon>
        <taxon>Basidiomycota</taxon>
        <taxon>Ustilaginomycotina</taxon>
        <taxon>Ustilaginomycetes</taxon>
        <taxon>Violaceomycetales</taxon>
        <taxon>Violaceomycetaceae</taxon>
        <taxon>Violaceomyces</taxon>
    </lineage>
</organism>
<name>A0ACD0NZM2_9BASI</name>
<evidence type="ECO:0000313" key="2">
    <source>
        <dbReference type="Proteomes" id="UP000245626"/>
    </source>
</evidence>
<protein>
    <submittedName>
        <fullName evidence="1">Phosphoglycerate mutase-like protein</fullName>
    </submittedName>
</protein>